<evidence type="ECO:0000256" key="2">
    <source>
        <dbReference type="ARBA" id="ARBA00023242"/>
    </source>
</evidence>
<dbReference type="GO" id="GO:0005654">
    <property type="term" value="C:nucleoplasm"/>
    <property type="evidence" value="ECO:0007669"/>
    <property type="project" value="TreeGrafter"/>
</dbReference>
<dbReference type="OrthoDB" id="79252at2759"/>
<dbReference type="GO" id="GO:0006355">
    <property type="term" value="P:regulation of DNA-templated transcription"/>
    <property type="evidence" value="ECO:0007669"/>
    <property type="project" value="TreeGrafter"/>
</dbReference>
<evidence type="ECO:0000313" key="4">
    <source>
        <dbReference type="EMBL" id="PKU38010.1"/>
    </source>
</evidence>
<protein>
    <submittedName>
        <fullName evidence="4">Set-binding protein isoform x1</fullName>
    </submittedName>
</protein>
<feature type="region of interest" description="Disordered" evidence="3">
    <location>
        <begin position="187"/>
        <end position="230"/>
    </location>
</feature>
<keyword evidence="5" id="KW-1185">Reference proteome</keyword>
<feature type="compositionally biased region" description="Pro residues" evidence="3">
    <location>
        <begin position="189"/>
        <end position="210"/>
    </location>
</feature>
<comment type="subcellular location">
    <subcellularLocation>
        <location evidence="1">Nucleus</location>
    </subcellularLocation>
</comment>
<proteinExistence type="predicted"/>
<reference evidence="5" key="1">
    <citation type="submission" date="2017-11" db="EMBL/GenBank/DDBJ databases">
        <authorList>
            <person name="Lima N.C."/>
            <person name="Parody-Merino A.M."/>
            <person name="Battley P.F."/>
            <person name="Fidler A.E."/>
            <person name="Prosdocimi F."/>
        </authorList>
    </citation>
    <scope>NUCLEOTIDE SEQUENCE [LARGE SCALE GENOMIC DNA]</scope>
</reference>
<keyword evidence="2" id="KW-0539">Nucleus</keyword>
<feature type="compositionally biased region" description="Basic residues" evidence="3">
    <location>
        <begin position="120"/>
        <end position="129"/>
    </location>
</feature>
<accession>A0A2I0TW08</accession>
<sequence>MEIYRGIAGPHLKADQTSLHSKMESSACNMMTRRKPEAADSVAMPTPVLSLLPSSAATSEAASPLKKRFKRREIEAIQCEVRKMCNYTKILSTKKNLDHVNKILKAKRLQRQSKTGNNFVKKRRGRPRKQPLSFDEDSRDQMPVLEKCIDLPSKRGQRPTLNPLILEQAATQDTIMATIEAVIHMARETPPPPPPLPPPPPPPPLPPPRTPRVGKRKSKSPQEEEEELKENSFLGFFPLEAMGFDQRVVGGVSLKLQWQVGNLGYRAQSIPTSSSKDASREANYHLLFKVVDVMGSDTYCLSKEPSRTISGDVTLNLPDKLDGTIYIRPA</sequence>
<dbReference type="Proteomes" id="UP000233556">
    <property type="component" value="Unassembled WGS sequence"/>
</dbReference>
<evidence type="ECO:0000256" key="1">
    <source>
        <dbReference type="ARBA" id="ARBA00004123"/>
    </source>
</evidence>
<gene>
    <name evidence="4" type="ORF">llap_11686</name>
</gene>
<reference evidence="5" key="2">
    <citation type="submission" date="2017-12" db="EMBL/GenBank/DDBJ databases">
        <title>Genome sequence of the Bar-tailed Godwit (Limosa lapponica baueri).</title>
        <authorList>
            <person name="Lima N.C.B."/>
            <person name="Parody-Merino A.M."/>
            <person name="Battley P.F."/>
            <person name="Fidler A.E."/>
            <person name="Prosdocimi F."/>
        </authorList>
    </citation>
    <scope>NUCLEOTIDE SEQUENCE [LARGE SCALE GENOMIC DNA]</scope>
</reference>
<name>A0A2I0TW08_LIMLA</name>
<evidence type="ECO:0000313" key="5">
    <source>
        <dbReference type="Proteomes" id="UP000233556"/>
    </source>
</evidence>
<dbReference type="AlphaFoldDB" id="A0A2I0TW08"/>
<evidence type="ECO:0000256" key="3">
    <source>
        <dbReference type="SAM" id="MobiDB-lite"/>
    </source>
</evidence>
<feature type="region of interest" description="Disordered" evidence="3">
    <location>
        <begin position="109"/>
        <end position="141"/>
    </location>
</feature>
<dbReference type="GO" id="GO:0042800">
    <property type="term" value="F:histone H3K4 methyltransferase activity"/>
    <property type="evidence" value="ECO:0007669"/>
    <property type="project" value="TreeGrafter"/>
</dbReference>
<organism evidence="4 5">
    <name type="scientific">Limosa lapponica baueri</name>
    <dbReference type="NCBI Taxonomy" id="1758121"/>
    <lineage>
        <taxon>Eukaryota</taxon>
        <taxon>Metazoa</taxon>
        <taxon>Chordata</taxon>
        <taxon>Craniata</taxon>
        <taxon>Vertebrata</taxon>
        <taxon>Euteleostomi</taxon>
        <taxon>Archelosauria</taxon>
        <taxon>Archosauria</taxon>
        <taxon>Dinosauria</taxon>
        <taxon>Saurischia</taxon>
        <taxon>Theropoda</taxon>
        <taxon>Coelurosauria</taxon>
        <taxon>Aves</taxon>
        <taxon>Neognathae</taxon>
        <taxon>Neoaves</taxon>
        <taxon>Charadriiformes</taxon>
        <taxon>Scolopacidae</taxon>
        <taxon>Limosa</taxon>
    </lineage>
</organism>
<dbReference type="EMBL" id="KZ506897">
    <property type="protein sequence ID" value="PKU38010.1"/>
    <property type="molecule type" value="Genomic_DNA"/>
</dbReference>
<dbReference type="PANTHER" id="PTHR46147">
    <property type="entry name" value="HISTONE-LYSINE N-METHYLTRANSFERASE ASH1"/>
    <property type="match status" value="1"/>
</dbReference>
<dbReference type="PANTHER" id="PTHR46147:SF2">
    <property type="entry name" value="SET-BINDING PROTEIN"/>
    <property type="match status" value="1"/>
</dbReference>